<evidence type="ECO:0000256" key="11">
    <source>
        <dbReference type="ARBA" id="ARBA00023098"/>
    </source>
</evidence>
<evidence type="ECO:0000256" key="13">
    <source>
        <dbReference type="HAMAP-Rule" id="MF_00409"/>
    </source>
</evidence>
<evidence type="ECO:0000256" key="12">
    <source>
        <dbReference type="ARBA" id="ARBA00029757"/>
    </source>
</evidence>
<evidence type="ECO:0000256" key="5">
    <source>
        <dbReference type="ARBA" id="ARBA00022516"/>
    </source>
</evidence>
<evidence type="ECO:0000313" key="15">
    <source>
        <dbReference type="Proteomes" id="UP000184480"/>
    </source>
</evidence>
<comment type="similarity">
    <text evidence="13">Belongs to the LpxK family.</text>
</comment>
<evidence type="ECO:0000256" key="1">
    <source>
        <dbReference type="ARBA" id="ARBA00002274"/>
    </source>
</evidence>
<keyword evidence="5 13" id="KW-0444">Lipid biosynthesis</keyword>
<accession>A0A1M4T0R0</accession>
<dbReference type="UniPathway" id="UPA00359">
    <property type="reaction ID" value="UER00482"/>
</dbReference>
<dbReference type="PANTHER" id="PTHR42724">
    <property type="entry name" value="TETRAACYLDISACCHARIDE 4'-KINASE"/>
    <property type="match status" value="1"/>
</dbReference>
<dbReference type="GO" id="GO:0009245">
    <property type="term" value="P:lipid A biosynthetic process"/>
    <property type="evidence" value="ECO:0007669"/>
    <property type="project" value="UniProtKB-UniRule"/>
</dbReference>
<evidence type="ECO:0000256" key="8">
    <source>
        <dbReference type="ARBA" id="ARBA00022741"/>
    </source>
</evidence>
<dbReference type="GO" id="GO:0005524">
    <property type="term" value="F:ATP binding"/>
    <property type="evidence" value="ECO:0007669"/>
    <property type="project" value="UniProtKB-UniRule"/>
</dbReference>
<evidence type="ECO:0000256" key="7">
    <source>
        <dbReference type="ARBA" id="ARBA00022679"/>
    </source>
</evidence>
<dbReference type="RefSeq" id="WP_062175312.1">
    <property type="nucleotide sequence ID" value="NZ_BBXL01000001.1"/>
</dbReference>
<dbReference type="EC" id="2.7.1.130" evidence="3 13"/>
<dbReference type="PANTHER" id="PTHR42724:SF1">
    <property type="entry name" value="TETRAACYLDISACCHARIDE 4'-KINASE, MITOCHONDRIAL-RELATED"/>
    <property type="match status" value="1"/>
</dbReference>
<reference evidence="15" key="1">
    <citation type="submission" date="2016-11" db="EMBL/GenBank/DDBJ databases">
        <authorList>
            <person name="Varghese N."/>
            <person name="Submissions S."/>
        </authorList>
    </citation>
    <scope>NUCLEOTIDE SEQUENCE [LARGE SCALE GENOMIC DNA]</scope>
    <source>
        <strain evidence="15">DSM 27370</strain>
    </source>
</reference>
<dbReference type="STRING" id="1346286.SAMN05444362_101205"/>
<dbReference type="NCBIfam" id="TIGR00682">
    <property type="entry name" value="lpxK"/>
    <property type="match status" value="1"/>
</dbReference>
<dbReference type="GO" id="GO:0005886">
    <property type="term" value="C:plasma membrane"/>
    <property type="evidence" value="ECO:0007669"/>
    <property type="project" value="TreeGrafter"/>
</dbReference>
<keyword evidence="9 13" id="KW-0418">Kinase</keyword>
<evidence type="ECO:0000256" key="4">
    <source>
        <dbReference type="ARBA" id="ARBA00016436"/>
    </source>
</evidence>
<comment type="catalytic activity">
    <reaction evidence="13">
        <text>a lipid A disaccharide + ATP = a lipid IVA + ADP + H(+)</text>
        <dbReference type="Rhea" id="RHEA:67840"/>
        <dbReference type="ChEBI" id="CHEBI:15378"/>
        <dbReference type="ChEBI" id="CHEBI:30616"/>
        <dbReference type="ChEBI" id="CHEBI:176343"/>
        <dbReference type="ChEBI" id="CHEBI:176425"/>
        <dbReference type="ChEBI" id="CHEBI:456216"/>
        <dbReference type="EC" id="2.7.1.130"/>
    </reaction>
</comment>
<dbReference type="InterPro" id="IPR003758">
    <property type="entry name" value="LpxK"/>
</dbReference>
<dbReference type="OrthoDB" id="9766423at2"/>
<protein>
    <recommendedName>
        <fullName evidence="4 13">Tetraacyldisaccharide 4'-kinase</fullName>
        <ecNumber evidence="3 13">2.7.1.130</ecNumber>
    </recommendedName>
    <alternativeName>
        <fullName evidence="12 13">Lipid A 4'-kinase</fullName>
    </alternativeName>
</protein>
<organism evidence="14 15">
    <name type="scientific">Dysgonomonas macrotermitis</name>
    <dbReference type="NCBI Taxonomy" id="1346286"/>
    <lineage>
        <taxon>Bacteria</taxon>
        <taxon>Pseudomonadati</taxon>
        <taxon>Bacteroidota</taxon>
        <taxon>Bacteroidia</taxon>
        <taxon>Bacteroidales</taxon>
        <taxon>Dysgonomonadaceae</taxon>
        <taxon>Dysgonomonas</taxon>
    </lineage>
</organism>
<keyword evidence="11 13" id="KW-0443">Lipid metabolism</keyword>
<keyword evidence="10 13" id="KW-0067">ATP-binding</keyword>
<comment type="function">
    <text evidence="1 13">Transfers the gamma-phosphate of ATP to the 4'-position of a tetraacyldisaccharide 1-phosphate intermediate (termed DS-1-P) to form tetraacyldisaccharide 1,4'-bis-phosphate (lipid IVA).</text>
</comment>
<sequence length="368" mass="42776">MPLSKNIHINKWLLPLSWLYGIVVFFRNKLFDWKILKQKQYPLPVICVGNITVGGTGKTPHTEYLIELLSKRYKVAVLSRGYKRKTSGYMLATSESTAAQIGDEPFQIKNKFPDILVAVDSKRQRGIENLLALPEEQKPDVILLDDAFQHRYVKPSFTILLTDYNRLMTRDTLLPAGRLREPAYLAEKADIVIITKCPSVINPLDQRILSKEVEVYPYQHLFFTSFEYGLLTPVFSEDKPRLTLKEITNKDVLIVTGIANPKPLHRRIKRYTKKIEKLSYPDHYEFTQKDLDDILQKLKSPEKEDKIIIVTEKDAARLKSFTNLDESFKDKFYYLPIEVTFVNSHDRETFNNKIIEHVTENSSNSRLH</sequence>
<comment type="pathway">
    <text evidence="2 13">Glycolipid biosynthesis; lipid IV(A) biosynthesis; lipid IV(A) from (3R)-3-hydroxytetradecanoyl-[acyl-carrier-protein] and UDP-N-acetyl-alpha-D-glucosamine: step 6/6.</text>
</comment>
<evidence type="ECO:0000256" key="6">
    <source>
        <dbReference type="ARBA" id="ARBA00022556"/>
    </source>
</evidence>
<proteinExistence type="inferred from homology"/>
<keyword evidence="15" id="KW-1185">Reference proteome</keyword>
<name>A0A1M4T0R0_9BACT</name>
<evidence type="ECO:0000256" key="9">
    <source>
        <dbReference type="ARBA" id="ARBA00022777"/>
    </source>
</evidence>
<feature type="binding site" evidence="13">
    <location>
        <begin position="52"/>
        <end position="59"/>
    </location>
    <ligand>
        <name>ATP</name>
        <dbReference type="ChEBI" id="CHEBI:30616"/>
    </ligand>
</feature>
<keyword evidence="8 13" id="KW-0547">Nucleotide-binding</keyword>
<dbReference type="HAMAP" id="MF_00409">
    <property type="entry name" value="LpxK"/>
    <property type="match status" value="1"/>
</dbReference>
<gene>
    <name evidence="13" type="primary">lpxK</name>
    <name evidence="14" type="ORF">SAMN05444362_101205</name>
</gene>
<keyword evidence="6 13" id="KW-0441">Lipid A biosynthesis</keyword>
<dbReference type="InterPro" id="IPR027417">
    <property type="entry name" value="P-loop_NTPase"/>
</dbReference>
<dbReference type="SUPFAM" id="SSF52540">
    <property type="entry name" value="P-loop containing nucleoside triphosphate hydrolases"/>
    <property type="match status" value="1"/>
</dbReference>
<dbReference type="EMBL" id="FQUC01000001">
    <property type="protein sequence ID" value="SHE38081.1"/>
    <property type="molecule type" value="Genomic_DNA"/>
</dbReference>
<evidence type="ECO:0000256" key="2">
    <source>
        <dbReference type="ARBA" id="ARBA00004870"/>
    </source>
</evidence>
<dbReference type="Proteomes" id="UP000184480">
    <property type="component" value="Unassembled WGS sequence"/>
</dbReference>
<dbReference type="GO" id="GO:0009029">
    <property type="term" value="F:lipid-A 4'-kinase activity"/>
    <property type="evidence" value="ECO:0007669"/>
    <property type="project" value="UniProtKB-UniRule"/>
</dbReference>
<evidence type="ECO:0000256" key="3">
    <source>
        <dbReference type="ARBA" id="ARBA00012071"/>
    </source>
</evidence>
<evidence type="ECO:0000313" key="14">
    <source>
        <dbReference type="EMBL" id="SHE38081.1"/>
    </source>
</evidence>
<dbReference type="AlphaFoldDB" id="A0A1M4T0R0"/>
<keyword evidence="7 13" id="KW-0808">Transferase</keyword>
<dbReference type="Pfam" id="PF02606">
    <property type="entry name" value="LpxK"/>
    <property type="match status" value="1"/>
</dbReference>
<dbReference type="GO" id="GO:0009244">
    <property type="term" value="P:lipopolysaccharide core region biosynthetic process"/>
    <property type="evidence" value="ECO:0007669"/>
    <property type="project" value="TreeGrafter"/>
</dbReference>
<evidence type="ECO:0000256" key="10">
    <source>
        <dbReference type="ARBA" id="ARBA00022840"/>
    </source>
</evidence>